<dbReference type="InterPro" id="IPR000172">
    <property type="entry name" value="GMC_OxRdtase_N"/>
</dbReference>
<dbReference type="PROSITE" id="PS00623">
    <property type="entry name" value="GMC_OXRED_1"/>
    <property type="match status" value="1"/>
</dbReference>
<dbReference type="PIRSF" id="PIRSF000137">
    <property type="entry name" value="Alcohol_oxidase"/>
    <property type="match status" value="1"/>
</dbReference>
<name>A0A5J5HT85_9SPHN</name>
<dbReference type="Pfam" id="PF05199">
    <property type="entry name" value="GMC_oxred_C"/>
    <property type="match status" value="1"/>
</dbReference>
<comment type="caution">
    <text evidence="9">The sequence shown here is derived from an EMBL/GenBank/DDBJ whole genome shotgun (WGS) entry which is preliminary data.</text>
</comment>
<organism evidence="9 10">
    <name type="scientific">Sphingobium limneticum</name>
    <dbReference type="NCBI Taxonomy" id="1007511"/>
    <lineage>
        <taxon>Bacteria</taxon>
        <taxon>Pseudomonadati</taxon>
        <taxon>Pseudomonadota</taxon>
        <taxon>Alphaproteobacteria</taxon>
        <taxon>Sphingomonadales</taxon>
        <taxon>Sphingomonadaceae</taxon>
        <taxon>Sphingobium</taxon>
    </lineage>
</organism>
<dbReference type="SUPFAM" id="SSF51905">
    <property type="entry name" value="FAD/NAD(P)-binding domain"/>
    <property type="match status" value="1"/>
</dbReference>
<dbReference type="InterPro" id="IPR007867">
    <property type="entry name" value="GMC_OxRtase_C"/>
</dbReference>
<evidence type="ECO:0000256" key="5">
    <source>
        <dbReference type="PIRSR" id="PIRSR000137-2"/>
    </source>
</evidence>
<dbReference type="Pfam" id="PF00732">
    <property type="entry name" value="GMC_oxred_N"/>
    <property type="match status" value="1"/>
</dbReference>
<evidence type="ECO:0000256" key="1">
    <source>
        <dbReference type="ARBA" id="ARBA00001974"/>
    </source>
</evidence>
<feature type="binding site" evidence="5">
    <location>
        <begin position="92"/>
        <end position="95"/>
    </location>
    <ligand>
        <name>FAD</name>
        <dbReference type="ChEBI" id="CHEBI:57692"/>
    </ligand>
</feature>
<dbReference type="Gene3D" id="3.30.560.10">
    <property type="entry name" value="Glucose Oxidase, domain 3"/>
    <property type="match status" value="1"/>
</dbReference>
<gene>
    <name evidence="9" type="ORF">F4U95_22770</name>
</gene>
<keyword evidence="4 5" id="KW-0274">FAD</keyword>
<keyword evidence="3 6" id="KW-0285">Flavoprotein</keyword>
<feature type="domain" description="Glucose-methanol-choline oxidoreductase N-terminal" evidence="7">
    <location>
        <begin position="82"/>
        <end position="105"/>
    </location>
</feature>
<evidence type="ECO:0000256" key="2">
    <source>
        <dbReference type="ARBA" id="ARBA00010790"/>
    </source>
</evidence>
<dbReference type="PROSITE" id="PS00624">
    <property type="entry name" value="GMC_OXRED_2"/>
    <property type="match status" value="1"/>
</dbReference>
<reference evidence="9 10" key="1">
    <citation type="submission" date="2019-09" db="EMBL/GenBank/DDBJ databases">
        <authorList>
            <person name="Feng G."/>
        </authorList>
    </citation>
    <scope>NUCLEOTIDE SEQUENCE [LARGE SCALE GENOMIC DNA]</scope>
    <source>
        <strain evidence="9 10">KACC 19283</strain>
    </source>
</reference>
<dbReference type="RefSeq" id="WP_084439106.1">
    <property type="nucleotide sequence ID" value="NZ_VYQA01000031.1"/>
</dbReference>
<comment type="similarity">
    <text evidence="2 6">Belongs to the GMC oxidoreductase family.</text>
</comment>
<accession>A0A5J5HT85</accession>
<dbReference type="SUPFAM" id="SSF54373">
    <property type="entry name" value="FAD-linked reductases, C-terminal domain"/>
    <property type="match status" value="1"/>
</dbReference>
<comment type="cofactor">
    <cofactor evidence="1 5">
        <name>FAD</name>
        <dbReference type="ChEBI" id="CHEBI:57692"/>
    </cofactor>
</comment>
<feature type="domain" description="Glucose-methanol-choline oxidoreductase N-terminal" evidence="8">
    <location>
        <begin position="254"/>
        <end position="268"/>
    </location>
</feature>
<sequence>MPDYVIIGGGSSGGVIASRLSEDPETTVCLLEAGGSGNSPLVSTPGAFAALIQDFAINTLNWRYNTEPNPALNGRRLYNPRGKMLGGSSGMNGMVYIRGDRSDFDTWRDLGNQGWSYNDVLPYFRKAERNVRGDSQYHGAFGPLHVSNGDASFKAYGAFIEAAASLGHPQNEDFNGDTQEGIGVYQFTVKDGRRAGVKRCYIDPMLDRPNVRVEVNARARRIVFEGKRAVAVEFVQDGQVRRVDVQKEVIVSSGSFNSPQILMLSGVGPRAELDRHGIEVVQEINGVGQNLHDHPDVMMIFETRKRIGIALNPLGLIKSTKDLLHYIVRKGSWLGNPPTAAGGFLRSDPDRDRPDFQLHVIPLAYRDHARDYRLMTKWGFTVLINIGHPKSRGAVRLRDSSALSDPLIDLNLLSHPDDRTALRNAFKITQDILFSETMNDVVKRPLYPTHKLNEDQEIDAYLTEHVNHSYHPVGTCKMGTDALAVVDTRLKVRGLQNVRVADASIMPTIINGNTNATCIMIGEKAADMIVEDQRPQ</sequence>
<evidence type="ECO:0000256" key="4">
    <source>
        <dbReference type="ARBA" id="ARBA00022827"/>
    </source>
</evidence>
<dbReference type="AlphaFoldDB" id="A0A5J5HT85"/>
<dbReference type="Gene3D" id="3.50.50.60">
    <property type="entry name" value="FAD/NAD(P)-binding domain"/>
    <property type="match status" value="1"/>
</dbReference>
<proteinExistence type="inferred from homology"/>
<dbReference type="Proteomes" id="UP000325933">
    <property type="component" value="Unassembled WGS sequence"/>
</dbReference>
<dbReference type="InterPro" id="IPR012132">
    <property type="entry name" value="GMC_OxRdtase"/>
</dbReference>
<evidence type="ECO:0000256" key="3">
    <source>
        <dbReference type="ARBA" id="ARBA00022630"/>
    </source>
</evidence>
<dbReference type="GO" id="GO:0016614">
    <property type="term" value="F:oxidoreductase activity, acting on CH-OH group of donors"/>
    <property type="evidence" value="ECO:0007669"/>
    <property type="project" value="InterPro"/>
</dbReference>
<evidence type="ECO:0000259" key="8">
    <source>
        <dbReference type="PROSITE" id="PS00624"/>
    </source>
</evidence>
<evidence type="ECO:0000256" key="6">
    <source>
        <dbReference type="RuleBase" id="RU003968"/>
    </source>
</evidence>
<dbReference type="GO" id="GO:0050660">
    <property type="term" value="F:flavin adenine dinucleotide binding"/>
    <property type="evidence" value="ECO:0007669"/>
    <property type="project" value="InterPro"/>
</dbReference>
<evidence type="ECO:0000259" key="7">
    <source>
        <dbReference type="PROSITE" id="PS00623"/>
    </source>
</evidence>
<dbReference type="PANTHER" id="PTHR11552:SF147">
    <property type="entry name" value="CHOLINE DEHYDROGENASE, MITOCHONDRIAL"/>
    <property type="match status" value="1"/>
</dbReference>
<dbReference type="PANTHER" id="PTHR11552">
    <property type="entry name" value="GLUCOSE-METHANOL-CHOLINE GMC OXIDOREDUCTASE"/>
    <property type="match status" value="1"/>
</dbReference>
<protein>
    <submittedName>
        <fullName evidence="9">Oxidoreductase</fullName>
    </submittedName>
</protein>
<evidence type="ECO:0000313" key="10">
    <source>
        <dbReference type="Proteomes" id="UP000325933"/>
    </source>
</evidence>
<dbReference type="InterPro" id="IPR036188">
    <property type="entry name" value="FAD/NAD-bd_sf"/>
</dbReference>
<dbReference type="EMBL" id="VYQA01000031">
    <property type="protein sequence ID" value="KAA9024132.1"/>
    <property type="molecule type" value="Genomic_DNA"/>
</dbReference>
<evidence type="ECO:0000313" key="9">
    <source>
        <dbReference type="EMBL" id="KAA9024132.1"/>
    </source>
</evidence>